<evidence type="ECO:0000313" key="5">
    <source>
        <dbReference type="EMBL" id="MBM7850619.1"/>
    </source>
</evidence>
<keyword evidence="2" id="KW-1133">Transmembrane helix</keyword>
<dbReference type="Gene3D" id="1.10.101.10">
    <property type="entry name" value="PGBD-like superfamily/PGBD"/>
    <property type="match status" value="2"/>
</dbReference>
<dbReference type="EMBL" id="JAFBCY010000001">
    <property type="protein sequence ID" value="MBM7850619.1"/>
    <property type="molecule type" value="Genomic_DNA"/>
</dbReference>
<feature type="transmembrane region" description="Helical" evidence="2">
    <location>
        <begin position="34"/>
        <end position="54"/>
    </location>
</feature>
<feature type="region of interest" description="Disordered" evidence="1">
    <location>
        <begin position="149"/>
        <end position="176"/>
    </location>
</feature>
<evidence type="ECO:0000313" key="7">
    <source>
        <dbReference type="Proteomes" id="UP001143400"/>
    </source>
</evidence>
<sequence>MPKPSARSFAHDSFGDRPARAGIADLVRRRPVDVLAGLVAGAGVATILVNALLLQEGRHPAPFFGEHPAVTPAAAPARPTPQRSELVAQIQEALRARGEYDGPVDGLMGARTAAAIASFERGADLPVHGEPNDRVLAALLIAPAKPAPAPAAKPSAALRTPVPAPAPSPTVTGSTSVASPKLMAVQRALSKLGYGPVASDGKMGAATRNALQEFERDRKLPVTGEPNPQTLRQLQAVFGAPLE</sequence>
<dbReference type="AlphaFoldDB" id="A0A9W6IUL6"/>
<evidence type="ECO:0000256" key="1">
    <source>
        <dbReference type="SAM" id="MobiDB-lite"/>
    </source>
</evidence>
<accession>A0A9W6IUL6</accession>
<feature type="domain" description="Peptidoglycan binding-like" evidence="3">
    <location>
        <begin position="84"/>
        <end position="139"/>
    </location>
</feature>
<reference evidence="4" key="3">
    <citation type="submission" date="2023-01" db="EMBL/GenBank/DDBJ databases">
        <authorList>
            <person name="Sun Q."/>
            <person name="Evtushenko L."/>
        </authorList>
    </citation>
    <scope>NUCLEOTIDE SEQUENCE</scope>
    <source>
        <strain evidence="4">VKM B-1606</strain>
    </source>
</reference>
<gene>
    <name evidence="4" type="ORF">GCM10008170_19310</name>
    <name evidence="5" type="ORF">JOD31_000831</name>
</gene>
<reference evidence="4" key="1">
    <citation type="journal article" date="2014" name="Int. J. Syst. Evol. Microbiol.">
        <title>Complete genome sequence of Corynebacterium casei LMG S-19264T (=DSM 44701T), isolated from a smear-ripened cheese.</title>
        <authorList>
            <consortium name="US DOE Joint Genome Institute (JGI-PGF)"/>
            <person name="Walter F."/>
            <person name="Albersmeier A."/>
            <person name="Kalinowski J."/>
            <person name="Ruckert C."/>
        </authorList>
    </citation>
    <scope>NUCLEOTIDE SEQUENCE</scope>
    <source>
        <strain evidence="4">VKM B-1606</strain>
    </source>
</reference>
<organism evidence="4 7">
    <name type="scientific">Methylopila capsulata</name>
    <dbReference type="NCBI Taxonomy" id="61654"/>
    <lineage>
        <taxon>Bacteria</taxon>
        <taxon>Pseudomonadati</taxon>
        <taxon>Pseudomonadota</taxon>
        <taxon>Alphaproteobacteria</taxon>
        <taxon>Hyphomicrobiales</taxon>
        <taxon>Methylopilaceae</taxon>
        <taxon>Methylopila</taxon>
    </lineage>
</organism>
<protein>
    <submittedName>
        <fullName evidence="5">Peptidoglycan hydrolase-like protein with peptidoglycan-binding domain</fullName>
    </submittedName>
</protein>
<keyword evidence="2" id="KW-0472">Membrane</keyword>
<dbReference type="Proteomes" id="UP001143400">
    <property type="component" value="Unassembled WGS sequence"/>
</dbReference>
<evidence type="ECO:0000259" key="3">
    <source>
        <dbReference type="Pfam" id="PF01471"/>
    </source>
</evidence>
<evidence type="ECO:0000256" key="2">
    <source>
        <dbReference type="SAM" id="Phobius"/>
    </source>
</evidence>
<dbReference type="Pfam" id="PF01471">
    <property type="entry name" value="PG_binding_1"/>
    <property type="match status" value="2"/>
</dbReference>
<keyword evidence="6" id="KW-1185">Reference proteome</keyword>
<name>A0A9W6IUL6_9HYPH</name>
<dbReference type="InterPro" id="IPR002477">
    <property type="entry name" value="Peptidoglycan-bd-like"/>
</dbReference>
<proteinExistence type="predicted"/>
<feature type="domain" description="Peptidoglycan binding-like" evidence="3">
    <location>
        <begin position="181"/>
        <end position="234"/>
    </location>
</feature>
<dbReference type="Proteomes" id="UP000758856">
    <property type="component" value="Unassembled WGS sequence"/>
</dbReference>
<keyword evidence="2" id="KW-0812">Transmembrane</keyword>
<dbReference type="InterPro" id="IPR036365">
    <property type="entry name" value="PGBD-like_sf"/>
</dbReference>
<dbReference type="InterPro" id="IPR036366">
    <property type="entry name" value="PGBDSf"/>
</dbReference>
<dbReference type="RefSeq" id="WP_204949023.1">
    <property type="nucleotide sequence ID" value="NZ_BSFF01000002.1"/>
</dbReference>
<evidence type="ECO:0000313" key="4">
    <source>
        <dbReference type="EMBL" id="GLK55912.1"/>
    </source>
</evidence>
<feature type="compositionally biased region" description="Low complexity" evidence="1">
    <location>
        <begin position="152"/>
        <end position="161"/>
    </location>
</feature>
<reference evidence="5 6" key="2">
    <citation type="submission" date="2021-01" db="EMBL/GenBank/DDBJ databases">
        <title>Genomic Encyclopedia of Type Strains, Phase IV (KMG-IV): sequencing the most valuable type-strain genomes for metagenomic binning, comparative biology and taxonomic classification.</title>
        <authorList>
            <person name="Goeker M."/>
        </authorList>
    </citation>
    <scope>NUCLEOTIDE SEQUENCE [LARGE SCALE GENOMIC DNA]</scope>
    <source>
        <strain evidence="5 6">DSM 6130</strain>
    </source>
</reference>
<dbReference type="SUPFAM" id="SSF47090">
    <property type="entry name" value="PGBD-like"/>
    <property type="match status" value="2"/>
</dbReference>
<evidence type="ECO:0000313" key="6">
    <source>
        <dbReference type="Proteomes" id="UP000758856"/>
    </source>
</evidence>
<dbReference type="EMBL" id="BSFF01000002">
    <property type="protein sequence ID" value="GLK55912.1"/>
    <property type="molecule type" value="Genomic_DNA"/>
</dbReference>
<comment type="caution">
    <text evidence="4">The sequence shown here is derived from an EMBL/GenBank/DDBJ whole genome shotgun (WGS) entry which is preliminary data.</text>
</comment>